<dbReference type="RefSeq" id="WP_236889415.1">
    <property type="nucleotide sequence ID" value="NZ_AP024488.1"/>
</dbReference>
<organism evidence="2 3">
    <name type="scientific">Desulfoluna limicola</name>
    <dbReference type="NCBI Taxonomy" id="2810562"/>
    <lineage>
        <taxon>Bacteria</taxon>
        <taxon>Pseudomonadati</taxon>
        <taxon>Thermodesulfobacteriota</taxon>
        <taxon>Desulfobacteria</taxon>
        <taxon>Desulfobacterales</taxon>
        <taxon>Desulfolunaceae</taxon>
        <taxon>Desulfoluna</taxon>
    </lineage>
</organism>
<sequence>MHLFESPGTLRSWVETEREGRDRGREEEAERALSHFFITFFLWVSRQGGAELIDIVGYLLFAALMNQMAESAWLETIQHLIAKMPQ</sequence>
<evidence type="ECO:0000313" key="3">
    <source>
        <dbReference type="Proteomes" id="UP001320148"/>
    </source>
</evidence>
<name>A0ABM7PKR0_9BACT</name>
<evidence type="ECO:0008006" key="4">
    <source>
        <dbReference type="Google" id="ProtNLM"/>
    </source>
</evidence>
<dbReference type="Proteomes" id="UP001320148">
    <property type="component" value="Chromosome"/>
</dbReference>
<dbReference type="EMBL" id="AP024488">
    <property type="protein sequence ID" value="BCS98007.1"/>
    <property type="molecule type" value="Genomic_DNA"/>
</dbReference>
<gene>
    <name evidence="2" type="ORF">DSLASN_36390</name>
</gene>
<protein>
    <recommendedName>
        <fullName evidence="4">Transposase</fullName>
    </recommendedName>
</protein>
<accession>A0ABM7PKR0</accession>
<reference evidence="2 3" key="1">
    <citation type="submission" date="2021-02" db="EMBL/GenBank/DDBJ databases">
        <title>Complete genome of Desulfoluna sp. strain ASN36.</title>
        <authorList>
            <person name="Takahashi A."/>
            <person name="Kojima H."/>
            <person name="Fukui M."/>
        </authorList>
    </citation>
    <scope>NUCLEOTIDE SEQUENCE [LARGE SCALE GENOMIC DNA]</scope>
    <source>
        <strain evidence="2 3">ASN36</strain>
    </source>
</reference>
<evidence type="ECO:0000256" key="1">
    <source>
        <dbReference type="SAM" id="MobiDB-lite"/>
    </source>
</evidence>
<feature type="compositionally biased region" description="Basic and acidic residues" evidence="1">
    <location>
        <begin position="14"/>
        <end position="26"/>
    </location>
</feature>
<proteinExistence type="predicted"/>
<keyword evidence="3" id="KW-1185">Reference proteome</keyword>
<feature type="region of interest" description="Disordered" evidence="1">
    <location>
        <begin position="1"/>
        <end position="26"/>
    </location>
</feature>
<evidence type="ECO:0000313" key="2">
    <source>
        <dbReference type="EMBL" id="BCS98007.1"/>
    </source>
</evidence>